<evidence type="ECO:0000256" key="5">
    <source>
        <dbReference type="ARBA" id="ARBA00023136"/>
    </source>
</evidence>
<evidence type="ECO:0000256" key="6">
    <source>
        <dbReference type="SAM" id="Phobius"/>
    </source>
</evidence>
<evidence type="ECO:0000313" key="9">
    <source>
        <dbReference type="Proteomes" id="UP000030643"/>
    </source>
</evidence>
<protein>
    <submittedName>
        <fullName evidence="8">ABC family Na+ efflux pump, permease protein</fullName>
    </submittedName>
</protein>
<name>A0A069CS94_WEIOS</name>
<feature type="transmembrane region" description="Helical" evidence="6">
    <location>
        <begin position="183"/>
        <end position="204"/>
    </location>
</feature>
<evidence type="ECO:0000256" key="4">
    <source>
        <dbReference type="ARBA" id="ARBA00022989"/>
    </source>
</evidence>
<keyword evidence="5 6" id="KW-0472">Membrane</keyword>
<feature type="transmembrane region" description="Helical" evidence="6">
    <location>
        <begin position="21"/>
        <end position="44"/>
    </location>
</feature>
<dbReference type="Proteomes" id="UP000030643">
    <property type="component" value="Unassembled WGS sequence"/>
</dbReference>
<dbReference type="PANTHER" id="PTHR30294:SF29">
    <property type="entry name" value="MULTIDRUG ABC TRANSPORTER PERMEASE YBHS-RELATED"/>
    <property type="match status" value="1"/>
</dbReference>
<dbReference type="AlphaFoldDB" id="A0A069CS94"/>
<dbReference type="GO" id="GO:0140359">
    <property type="term" value="F:ABC-type transporter activity"/>
    <property type="evidence" value="ECO:0007669"/>
    <property type="project" value="InterPro"/>
</dbReference>
<accession>A0A069CS94</accession>
<proteinExistence type="predicted"/>
<dbReference type="OrthoDB" id="9768837at2"/>
<feature type="transmembrane region" description="Helical" evidence="6">
    <location>
        <begin position="274"/>
        <end position="297"/>
    </location>
</feature>
<evidence type="ECO:0000256" key="3">
    <source>
        <dbReference type="ARBA" id="ARBA00022692"/>
    </source>
</evidence>
<sequence>MFKVQFWIVARQTFKTRLKTRAFWLVVLSPLLMLAVVAGVAWLVNATNSDKTPRLAVVDAPQVTAFLKNEKTVKAKLSNVATVSEAKTQVNHDKIDNYLLFDQATDQFTLKSVNGASPVDSQTLQAALNQYGILSRAEQLNLKQSDLVKLLAPTSLKTEVVSLHGKTTDGSATRTANQVMSSALGIGIFIFLTFYGGMISNEIANEKSSRIMEILLAATSPAVQFFGKIAGIAGLAILHLLIYTVVGIGVVFALPNNAEVRQVTSVLSGVDSSFMIVTGLLVFVGILLYMVLTAVVAAMVNDQSQVQQAVAPISYLAMVGYILSLLVAVQPNNLMIKILSFVPFVSQTLMPARMSVQYATVAEGLIALALELIVLVYIGWVGLGVYKKNVLQYNDGNLTRAVLLSIRDLFVKTRN</sequence>
<evidence type="ECO:0000256" key="1">
    <source>
        <dbReference type="ARBA" id="ARBA00004651"/>
    </source>
</evidence>
<dbReference type="Pfam" id="PF12698">
    <property type="entry name" value="ABC2_membrane_3"/>
    <property type="match status" value="1"/>
</dbReference>
<dbReference type="EMBL" id="DF820485">
    <property type="protein sequence ID" value="GAK30304.1"/>
    <property type="molecule type" value="Genomic_DNA"/>
</dbReference>
<evidence type="ECO:0000313" key="8">
    <source>
        <dbReference type="EMBL" id="GAK30304.1"/>
    </source>
</evidence>
<feature type="transmembrane region" description="Helical" evidence="6">
    <location>
        <begin position="364"/>
        <end position="386"/>
    </location>
</feature>
<feature type="transmembrane region" description="Helical" evidence="6">
    <location>
        <begin position="225"/>
        <end position="254"/>
    </location>
</feature>
<dbReference type="STRING" id="1329250.WOSG25_021010"/>
<evidence type="ECO:0000256" key="2">
    <source>
        <dbReference type="ARBA" id="ARBA00022475"/>
    </source>
</evidence>
<evidence type="ECO:0000259" key="7">
    <source>
        <dbReference type="Pfam" id="PF12698"/>
    </source>
</evidence>
<dbReference type="PANTHER" id="PTHR30294">
    <property type="entry name" value="MEMBRANE COMPONENT OF ABC TRANSPORTER YHHJ-RELATED"/>
    <property type="match status" value="1"/>
</dbReference>
<comment type="subcellular location">
    <subcellularLocation>
        <location evidence="1">Cell membrane</location>
        <topology evidence="1">Multi-pass membrane protein</topology>
    </subcellularLocation>
</comment>
<dbReference type="GO" id="GO:0005886">
    <property type="term" value="C:plasma membrane"/>
    <property type="evidence" value="ECO:0007669"/>
    <property type="project" value="UniProtKB-SubCell"/>
</dbReference>
<dbReference type="InterPro" id="IPR013525">
    <property type="entry name" value="ABC2_TM"/>
</dbReference>
<feature type="domain" description="ABC-2 type transporter transmembrane" evidence="7">
    <location>
        <begin position="22"/>
        <end position="380"/>
    </location>
</feature>
<dbReference type="InterPro" id="IPR051449">
    <property type="entry name" value="ABC-2_transporter_component"/>
</dbReference>
<reference evidence="9" key="1">
    <citation type="journal article" date="2014" name="Genome Announc.">
        <title>Draft genome sequence of Weissella oryzae SG25T, isolated from fermented rice grains.</title>
        <authorList>
            <person name="Tanizawa Y."/>
            <person name="Fujisawa T."/>
            <person name="Mochizuki T."/>
            <person name="Kaminuma E."/>
            <person name="Suzuki Y."/>
            <person name="Nakamura Y."/>
            <person name="Tohno M."/>
        </authorList>
    </citation>
    <scope>NUCLEOTIDE SEQUENCE [LARGE SCALE GENOMIC DNA]</scope>
    <source>
        <strain evidence="9">DSM 25784 / JCM 18191 / LMG 30913 / SG25</strain>
    </source>
</reference>
<gene>
    <name evidence="8" type="primary">ysdA</name>
    <name evidence="8" type="ORF">WOSG25_021010</name>
</gene>
<feature type="transmembrane region" description="Helical" evidence="6">
    <location>
        <begin position="309"/>
        <end position="328"/>
    </location>
</feature>
<keyword evidence="9" id="KW-1185">Reference proteome</keyword>
<keyword evidence="2" id="KW-1003">Cell membrane</keyword>
<keyword evidence="3 6" id="KW-0812">Transmembrane</keyword>
<dbReference type="RefSeq" id="WP_027698421.1">
    <property type="nucleotide sequence ID" value="NZ_DF820485.1"/>
</dbReference>
<keyword evidence="4 6" id="KW-1133">Transmembrane helix</keyword>
<dbReference type="eggNOG" id="COG1668">
    <property type="taxonomic scope" value="Bacteria"/>
</dbReference>
<organism evidence="8 9">
    <name type="scientific">Weissella oryzae (strain DSM 25784 / JCM 18191 / LMG 30913 / SG25)</name>
    <dbReference type="NCBI Taxonomy" id="1329250"/>
    <lineage>
        <taxon>Bacteria</taxon>
        <taxon>Bacillati</taxon>
        <taxon>Bacillota</taxon>
        <taxon>Bacilli</taxon>
        <taxon>Lactobacillales</taxon>
        <taxon>Lactobacillaceae</taxon>
        <taxon>Weissella</taxon>
    </lineage>
</organism>